<evidence type="ECO:0000313" key="2">
    <source>
        <dbReference type="Proteomes" id="UP000240880"/>
    </source>
</evidence>
<gene>
    <name evidence="1" type="ORF">B9Q01_10200</name>
</gene>
<proteinExistence type="predicted"/>
<protein>
    <submittedName>
        <fullName evidence="1">Uncharacterized protein</fullName>
    </submittedName>
</protein>
<feature type="non-terminal residue" evidence="1">
    <location>
        <position position="1"/>
    </location>
</feature>
<evidence type="ECO:0000313" key="1">
    <source>
        <dbReference type="EMBL" id="PSN81782.1"/>
    </source>
</evidence>
<dbReference type="AlphaFoldDB" id="A0A2R6A5P8"/>
<name>A0A2R6A5P8_9ARCH</name>
<accession>A0A2R6A5P8</accession>
<sequence>SKEQKENKGQLSKTNLRKILEIVNDAEDLRNALLQIAYLVSRNEGWNNELGELYSKLQKRKDTSSLSDYLKVVVMGYYIYEELEKAGSDGLGNLKRICGG</sequence>
<dbReference type="Proteomes" id="UP000240880">
    <property type="component" value="Unassembled WGS sequence"/>
</dbReference>
<comment type="caution">
    <text evidence="1">The sequence shown here is derived from an EMBL/GenBank/DDBJ whole genome shotgun (WGS) entry which is preliminary data.</text>
</comment>
<reference evidence="1 2" key="1">
    <citation type="submission" date="2017-04" db="EMBL/GenBank/DDBJ databases">
        <title>Novel microbial lineages endemic to geothermal iron-oxide mats fill important gaps in the evolutionary history of Archaea.</title>
        <authorList>
            <person name="Jay Z.J."/>
            <person name="Beam J.P."/>
            <person name="Dlakic M."/>
            <person name="Rusch D.B."/>
            <person name="Kozubal M.A."/>
            <person name="Inskeep W.P."/>
        </authorList>
    </citation>
    <scope>NUCLEOTIDE SEQUENCE [LARGE SCALE GENOMIC DNA]</scope>
    <source>
        <strain evidence="1">OSP_D</strain>
    </source>
</reference>
<dbReference type="EMBL" id="NEXC01000154">
    <property type="protein sequence ID" value="PSN81782.1"/>
    <property type="molecule type" value="Genomic_DNA"/>
</dbReference>
<organism evidence="1 2">
    <name type="scientific">Candidatus Marsarchaeota G1 archaeon OSP_D</name>
    <dbReference type="NCBI Taxonomy" id="1978155"/>
    <lineage>
        <taxon>Archaea</taxon>
        <taxon>Candidatus Marsarchaeota</taxon>
        <taxon>Candidatus Marsarchaeota group 1</taxon>
    </lineage>
</organism>